<proteinExistence type="predicted"/>
<feature type="coiled-coil region" evidence="1">
    <location>
        <begin position="45"/>
        <end position="141"/>
    </location>
</feature>
<name>A0A2M7CII5_9BACT</name>
<comment type="caution">
    <text evidence="2">The sequence shown here is derived from an EMBL/GenBank/DDBJ whole genome shotgun (WGS) entry which is preliminary data.</text>
</comment>
<dbReference type="InterPro" id="IPR019219">
    <property type="entry name" value="DUF2130"/>
</dbReference>
<evidence type="ECO:0008006" key="4">
    <source>
        <dbReference type="Google" id="ProtNLM"/>
    </source>
</evidence>
<gene>
    <name evidence="2" type="ORF">COS38_01605</name>
</gene>
<evidence type="ECO:0000313" key="3">
    <source>
        <dbReference type="Proteomes" id="UP000229966"/>
    </source>
</evidence>
<reference evidence="3" key="1">
    <citation type="submission" date="2017-09" db="EMBL/GenBank/DDBJ databases">
        <title>Depth-based differentiation of microbial function through sediment-hosted aquifers and enrichment of novel symbionts in the deep terrestrial subsurface.</title>
        <authorList>
            <person name="Probst A.J."/>
            <person name="Ladd B."/>
            <person name="Jarett J.K."/>
            <person name="Geller-Mcgrath D.E."/>
            <person name="Sieber C.M.K."/>
            <person name="Emerson J.B."/>
            <person name="Anantharaman K."/>
            <person name="Thomas B.C."/>
            <person name="Malmstrom R."/>
            <person name="Stieglmeier M."/>
            <person name="Klingl A."/>
            <person name="Woyke T."/>
            <person name="Ryan C.M."/>
            <person name="Banfield J.F."/>
        </authorList>
    </citation>
    <scope>NUCLEOTIDE SEQUENCE [LARGE SCALE GENOMIC DNA]</scope>
</reference>
<dbReference type="AlphaFoldDB" id="A0A2M7CII5"/>
<dbReference type="EMBL" id="PEUM01000041">
    <property type="protein sequence ID" value="PIV25440.1"/>
    <property type="molecule type" value="Genomic_DNA"/>
</dbReference>
<protein>
    <recommendedName>
        <fullName evidence="4">DUF2130 domain-containing protein</fullName>
    </recommendedName>
</protein>
<dbReference type="Pfam" id="PF09903">
    <property type="entry name" value="DUF2130"/>
    <property type="match status" value="1"/>
</dbReference>
<evidence type="ECO:0000256" key="1">
    <source>
        <dbReference type="SAM" id="Coils"/>
    </source>
</evidence>
<accession>A0A2M7CII5</accession>
<evidence type="ECO:0000313" key="2">
    <source>
        <dbReference type="EMBL" id="PIV25440.1"/>
    </source>
</evidence>
<sequence>MSSLIKCPHCNKEFEPGEALTHQIRESERNAIEKEISEKIRQKFLDENDLKMRDKENETKELRAQNRQLGEQLLELNKTLRKMQEKDETRELETEKIIFAEKEKAKQEAWKKQAEENRLKMLEKDKQIADIKKSLEEARRKGDQGSQQAQGEILELDLEESLRRTFPGDEISEVKKGSRGADLIQIVKTPMGNIAGKIIWENKRTKNWEVKWIDKLRADQRVEKAELAGLISVVLPPNAKKEIICVNKVWVTTSQHFLALATLLREQLLLVAKQKAISSQSASTAEELFEYLTSHEFTQQMEAIAESYLGMQEQIIKEKVAFEKQWKQREVQLNKMYKSLFNIYGGISGIAGSSFPQIKGLEILESGASNEANNQKLL</sequence>
<organism evidence="2 3">
    <name type="scientific">Candidatus Berkelbacteria bacterium CG03_land_8_20_14_0_80_40_36</name>
    <dbReference type="NCBI Taxonomy" id="1974509"/>
    <lineage>
        <taxon>Bacteria</taxon>
        <taxon>Candidatus Berkelbacteria</taxon>
    </lineage>
</organism>
<keyword evidence="1" id="KW-0175">Coiled coil</keyword>
<dbReference type="Proteomes" id="UP000229966">
    <property type="component" value="Unassembled WGS sequence"/>
</dbReference>